<evidence type="ECO:0000259" key="1">
    <source>
        <dbReference type="Pfam" id="PF12937"/>
    </source>
</evidence>
<evidence type="ECO:0000313" key="2">
    <source>
        <dbReference type="EMBL" id="RPB26992.1"/>
    </source>
</evidence>
<dbReference type="AlphaFoldDB" id="A0A3N4M0T4"/>
<protein>
    <recommendedName>
        <fullName evidence="1">F-box domain-containing protein</fullName>
    </recommendedName>
</protein>
<dbReference type="InParanoid" id="A0A3N4M0T4"/>
<feature type="non-terminal residue" evidence="2">
    <location>
        <position position="1"/>
    </location>
</feature>
<dbReference type="SUPFAM" id="SSF81383">
    <property type="entry name" value="F-box domain"/>
    <property type="match status" value="1"/>
</dbReference>
<dbReference type="Gene3D" id="3.80.10.10">
    <property type="entry name" value="Ribonuclease Inhibitor"/>
    <property type="match status" value="1"/>
</dbReference>
<gene>
    <name evidence="2" type="ORF">L211DRAFT_760811</name>
</gene>
<dbReference type="EMBL" id="ML121532">
    <property type="protein sequence ID" value="RPB26992.1"/>
    <property type="molecule type" value="Genomic_DNA"/>
</dbReference>
<feature type="non-terminal residue" evidence="2">
    <location>
        <position position="392"/>
    </location>
</feature>
<dbReference type="InterPro" id="IPR036047">
    <property type="entry name" value="F-box-like_dom_sf"/>
</dbReference>
<organism evidence="2 3">
    <name type="scientific">Terfezia boudieri ATCC MYA-4762</name>
    <dbReference type="NCBI Taxonomy" id="1051890"/>
    <lineage>
        <taxon>Eukaryota</taxon>
        <taxon>Fungi</taxon>
        <taxon>Dikarya</taxon>
        <taxon>Ascomycota</taxon>
        <taxon>Pezizomycotina</taxon>
        <taxon>Pezizomycetes</taxon>
        <taxon>Pezizales</taxon>
        <taxon>Pezizaceae</taxon>
        <taxon>Terfezia</taxon>
    </lineage>
</organism>
<dbReference type="SUPFAM" id="SSF52047">
    <property type="entry name" value="RNI-like"/>
    <property type="match status" value="1"/>
</dbReference>
<dbReference type="Gene3D" id="1.20.1280.50">
    <property type="match status" value="1"/>
</dbReference>
<reference evidence="2 3" key="1">
    <citation type="journal article" date="2018" name="Nat. Ecol. Evol.">
        <title>Pezizomycetes genomes reveal the molecular basis of ectomycorrhizal truffle lifestyle.</title>
        <authorList>
            <person name="Murat C."/>
            <person name="Payen T."/>
            <person name="Noel B."/>
            <person name="Kuo A."/>
            <person name="Morin E."/>
            <person name="Chen J."/>
            <person name="Kohler A."/>
            <person name="Krizsan K."/>
            <person name="Balestrini R."/>
            <person name="Da Silva C."/>
            <person name="Montanini B."/>
            <person name="Hainaut M."/>
            <person name="Levati E."/>
            <person name="Barry K.W."/>
            <person name="Belfiori B."/>
            <person name="Cichocki N."/>
            <person name="Clum A."/>
            <person name="Dockter R.B."/>
            <person name="Fauchery L."/>
            <person name="Guy J."/>
            <person name="Iotti M."/>
            <person name="Le Tacon F."/>
            <person name="Lindquist E.A."/>
            <person name="Lipzen A."/>
            <person name="Malagnac F."/>
            <person name="Mello A."/>
            <person name="Molinier V."/>
            <person name="Miyauchi S."/>
            <person name="Poulain J."/>
            <person name="Riccioni C."/>
            <person name="Rubini A."/>
            <person name="Sitrit Y."/>
            <person name="Splivallo R."/>
            <person name="Traeger S."/>
            <person name="Wang M."/>
            <person name="Zifcakova L."/>
            <person name="Wipf D."/>
            <person name="Zambonelli A."/>
            <person name="Paolocci F."/>
            <person name="Nowrousian M."/>
            <person name="Ottonello S."/>
            <person name="Baldrian P."/>
            <person name="Spatafora J.W."/>
            <person name="Henrissat B."/>
            <person name="Nagy L.G."/>
            <person name="Aury J.M."/>
            <person name="Wincker P."/>
            <person name="Grigoriev I.V."/>
            <person name="Bonfante P."/>
            <person name="Martin F.M."/>
        </authorList>
    </citation>
    <scope>NUCLEOTIDE SEQUENCE [LARGE SCALE GENOMIC DNA]</scope>
    <source>
        <strain evidence="2 3">ATCC MYA-4762</strain>
    </source>
</reference>
<evidence type="ECO:0000313" key="3">
    <source>
        <dbReference type="Proteomes" id="UP000267821"/>
    </source>
</evidence>
<dbReference type="InterPro" id="IPR001810">
    <property type="entry name" value="F-box_dom"/>
</dbReference>
<dbReference type="STRING" id="1051890.A0A3N4M0T4"/>
<proteinExistence type="predicted"/>
<name>A0A3N4M0T4_9PEZI</name>
<accession>A0A3N4M0T4</accession>
<dbReference type="Proteomes" id="UP000267821">
    <property type="component" value="Unassembled WGS sequence"/>
</dbReference>
<feature type="domain" description="F-box" evidence="1">
    <location>
        <begin position="43"/>
        <end position="71"/>
    </location>
</feature>
<dbReference type="Pfam" id="PF12937">
    <property type="entry name" value="F-box-like"/>
    <property type="match status" value="1"/>
</dbReference>
<dbReference type="InterPro" id="IPR032675">
    <property type="entry name" value="LRR_dom_sf"/>
</dbReference>
<dbReference type="OrthoDB" id="5405297at2759"/>
<sequence>SPASQLPVNVLRTTFGYVCPHSSDDGYECSEDSLAGNGCPLCNTRDLAQASQVCRNWRTVALELLYRNIRLEQVHYCELEEELWLRRNRRSFFAKGSTDSNEQVKVRINLLYRTIQENEQIANTVLYLKAPFWVREGCKQELTLLVSLIPNVRYIDIPQSVYTGDNSGPLLATMRSRSSQLRLMGWKAGGEHSLLQIASEQPWKMLEVISLSNLKLDDTQIQSVLASLPQLKSVTLEEMAYITDAIFDSNNESMGFPLIKSLVVQECPKLTTAGIKQYLILQCTEPTLEELTLTNAGVIPDHLNSILDIAPILRVLSITCAVSKPCPSASQLRYLSSKSLKKITYDVTNCDSSQGLTAGAPSYYQYLADSLCSGTLPSLNKLYVNEARFATR</sequence>
<keyword evidence="3" id="KW-1185">Reference proteome</keyword>